<proteinExistence type="inferred from homology"/>
<dbReference type="SUPFAM" id="SSF53092">
    <property type="entry name" value="Creatinase/prolidase N-terminal domain"/>
    <property type="match status" value="1"/>
</dbReference>
<dbReference type="InterPro" id="IPR036005">
    <property type="entry name" value="Creatinase/aminopeptidase-like"/>
</dbReference>
<protein>
    <submittedName>
        <fullName evidence="8">Aminopeptidase</fullName>
        <ecNumber evidence="8">3.4.11.26</ecNumber>
    </submittedName>
</protein>
<evidence type="ECO:0000256" key="5">
    <source>
        <dbReference type="ARBA" id="ARBA00023211"/>
    </source>
</evidence>
<comment type="caution">
    <text evidence="8">The sequence shown here is derived from an EMBL/GenBank/DDBJ whole genome shotgun (WGS) entry which is preliminary data.</text>
</comment>
<dbReference type="Proteomes" id="UP001150569">
    <property type="component" value="Unassembled WGS sequence"/>
</dbReference>
<dbReference type="SUPFAM" id="SSF55920">
    <property type="entry name" value="Creatinase/aminopeptidase"/>
    <property type="match status" value="1"/>
</dbReference>
<keyword evidence="8" id="KW-0031">Aminopeptidase</keyword>
<organism evidence="8 9">
    <name type="scientific">Tieghemiomyces parasiticus</name>
    <dbReference type="NCBI Taxonomy" id="78921"/>
    <lineage>
        <taxon>Eukaryota</taxon>
        <taxon>Fungi</taxon>
        <taxon>Fungi incertae sedis</taxon>
        <taxon>Zoopagomycota</taxon>
        <taxon>Kickxellomycotina</taxon>
        <taxon>Dimargaritomycetes</taxon>
        <taxon>Dimargaritales</taxon>
        <taxon>Dimargaritaceae</taxon>
        <taxon>Tieghemiomyces</taxon>
    </lineage>
</organism>
<comment type="similarity">
    <text evidence="2">Belongs to the peptidase M24B family.</text>
</comment>
<dbReference type="Pfam" id="PF05195">
    <property type="entry name" value="AMP_N"/>
    <property type="match status" value="1"/>
</dbReference>
<dbReference type="Gene3D" id="3.90.230.10">
    <property type="entry name" value="Creatinase/methionine aminopeptidase superfamily"/>
    <property type="match status" value="1"/>
</dbReference>
<dbReference type="Pfam" id="PF00557">
    <property type="entry name" value="Peptidase_M24"/>
    <property type="match status" value="1"/>
</dbReference>
<dbReference type="InterPro" id="IPR052433">
    <property type="entry name" value="X-Pro_dipept-like"/>
</dbReference>
<evidence type="ECO:0000259" key="7">
    <source>
        <dbReference type="SMART" id="SM01011"/>
    </source>
</evidence>
<dbReference type="OrthoDB" id="4215474at2759"/>
<dbReference type="GO" id="GO:0030145">
    <property type="term" value="F:manganese ion binding"/>
    <property type="evidence" value="ECO:0007669"/>
    <property type="project" value="InterPro"/>
</dbReference>
<dbReference type="PANTHER" id="PTHR43226">
    <property type="entry name" value="XAA-PRO AMINOPEPTIDASE 3"/>
    <property type="match status" value="1"/>
</dbReference>
<feature type="compositionally biased region" description="Polar residues" evidence="6">
    <location>
        <begin position="21"/>
        <end position="34"/>
    </location>
</feature>
<dbReference type="GO" id="GO:0005739">
    <property type="term" value="C:mitochondrion"/>
    <property type="evidence" value="ECO:0007669"/>
    <property type="project" value="TreeGrafter"/>
</dbReference>
<dbReference type="InterPro" id="IPR000994">
    <property type="entry name" value="Pept_M24"/>
</dbReference>
<dbReference type="EMBL" id="JANBPT010001447">
    <property type="protein sequence ID" value="KAJ1907712.1"/>
    <property type="molecule type" value="Genomic_DNA"/>
</dbReference>
<dbReference type="SMART" id="SM01011">
    <property type="entry name" value="AMP_N"/>
    <property type="match status" value="1"/>
</dbReference>
<feature type="domain" description="Aminopeptidase P N-terminal" evidence="7">
    <location>
        <begin position="76"/>
        <end position="209"/>
    </location>
</feature>
<evidence type="ECO:0000313" key="8">
    <source>
        <dbReference type="EMBL" id="KAJ1907712.1"/>
    </source>
</evidence>
<evidence type="ECO:0000256" key="2">
    <source>
        <dbReference type="ARBA" id="ARBA00008766"/>
    </source>
</evidence>
<evidence type="ECO:0000313" key="9">
    <source>
        <dbReference type="Proteomes" id="UP001150569"/>
    </source>
</evidence>
<dbReference type="EC" id="3.4.11.26" evidence="8"/>
<dbReference type="AlphaFoldDB" id="A0A9W7ZNA4"/>
<evidence type="ECO:0000256" key="1">
    <source>
        <dbReference type="ARBA" id="ARBA00001936"/>
    </source>
</evidence>
<keyword evidence="5" id="KW-0464">Manganese</keyword>
<evidence type="ECO:0000256" key="3">
    <source>
        <dbReference type="ARBA" id="ARBA00022723"/>
    </source>
</evidence>
<accession>A0A9W7ZNA4</accession>
<keyword evidence="4 8" id="KW-0378">Hydrolase</keyword>
<feature type="region of interest" description="Disordered" evidence="6">
    <location>
        <begin position="1"/>
        <end position="34"/>
    </location>
</feature>
<dbReference type="InterPro" id="IPR007865">
    <property type="entry name" value="Aminopep_P_N"/>
</dbReference>
<keyword evidence="8" id="KW-0645">Protease</keyword>
<dbReference type="PANTHER" id="PTHR43226:SF4">
    <property type="entry name" value="XAA-PRO AMINOPEPTIDASE 3"/>
    <property type="match status" value="1"/>
</dbReference>
<dbReference type="GO" id="GO:0006508">
    <property type="term" value="P:proteolysis"/>
    <property type="evidence" value="ECO:0007669"/>
    <property type="project" value="TreeGrafter"/>
</dbReference>
<reference evidence="8" key="1">
    <citation type="submission" date="2022-07" db="EMBL/GenBank/DDBJ databases">
        <title>Phylogenomic reconstructions and comparative analyses of Kickxellomycotina fungi.</title>
        <authorList>
            <person name="Reynolds N.K."/>
            <person name="Stajich J.E."/>
            <person name="Barry K."/>
            <person name="Grigoriev I.V."/>
            <person name="Crous P."/>
            <person name="Smith M.E."/>
        </authorList>
    </citation>
    <scope>NUCLEOTIDE SEQUENCE</scope>
    <source>
        <strain evidence="8">RSA 861</strain>
    </source>
</reference>
<gene>
    <name evidence="8" type="primary">ICP55_2</name>
    <name evidence="8" type="ORF">IWQ60_011808</name>
</gene>
<dbReference type="CDD" id="cd01087">
    <property type="entry name" value="Prolidase"/>
    <property type="match status" value="1"/>
</dbReference>
<name>A0A9W7ZNA4_9FUNG</name>
<comment type="cofactor">
    <cofactor evidence="1">
        <name>Mn(2+)</name>
        <dbReference type="ChEBI" id="CHEBI:29035"/>
    </cofactor>
</comment>
<keyword evidence="9" id="KW-1185">Reference proteome</keyword>
<dbReference type="Gene3D" id="3.40.350.10">
    <property type="entry name" value="Creatinase/prolidase N-terminal domain"/>
    <property type="match status" value="1"/>
</dbReference>
<dbReference type="GO" id="GO:0070006">
    <property type="term" value="F:metalloaminopeptidase activity"/>
    <property type="evidence" value="ECO:0007669"/>
    <property type="project" value="InterPro"/>
</dbReference>
<evidence type="ECO:0000256" key="6">
    <source>
        <dbReference type="SAM" id="MobiDB-lite"/>
    </source>
</evidence>
<sequence>MALHGRGTASGPTLYSRRQALHSSPSRTWHTTRPTTGLLDVFSPAPSVPGTTQAIGQPTPETHPHLMTTGEVTPGITAAEYALRRRKLLERLPAESIAVAFGHRLQYKATHVFYPFHQNSDFLYLTGFNEPDAILLLEKSDRLPGGSRQCMFVLPKDPEAEKWEGPRAGVEGVQRVFGSYEGFPYAQFASEMAATLAHAAERGGPEPVQVYADLPPDYVMNSPQHTLTTLLDQQMISAVKLSPLIQQLRLIKSPAELALMQAAADITSEAFRAVMRTSSRSRTEHDVYTTFAYHCGQRGAEELAYVPVVAGGANALSLHYIQNNQRIAPTDLILLDGGASYRHYASDVTRTWPVGGIFSDPQAELYRAVLNVQKECVAMCTEISNMSLNEIHWASTHRLQRELAALGWDITRQDITEILYPHHIGHYLGLDVHDILEVTRNLKLKQGMVVTIEPGIYVPHDKRFPAKYHGIGIRIEDNVAIGKTVPQVLSRDAPKEIDEITLACHRDT</sequence>
<keyword evidence="3" id="KW-0479">Metal-binding</keyword>
<evidence type="ECO:0000256" key="4">
    <source>
        <dbReference type="ARBA" id="ARBA00022801"/>
    </source>
</evidence>
<dbReference type="InterPro" id="IPR029149">
    <property type="entry name" value="Creatin/AminoP/Spt16_N"/>
</dbReference>